<dbReference type="PROSITE" id="PS51194">
    <property type="entry name" value="HELICASE_CTER"/>
    <property type="match status" value="1"/>
</dbReference>
<organism evidence="10 11">
    <name type="scientific">Vitrella brassicaformis (strain CCMP3155)</name>
    <dbReference type="NCBI Taxonomy" id="1169540"/>
    <lineage>
        <taxon>Eukaryota</taxon>
        <taxon>Sar</taxon>
        <taxon>Alveolata</taxon>
        <taxon>Colpodellida</taxon>
        <taxon>Vitrellaceae</taxon>
        <taxon>Vitrella</taxon>
    </lineage>
</organism>
<feature type="domain" description="Helicase C-terminal" evidence="8">
    <location>
        <begin position="354"/>
        <end position="534"/>
    </location>
</feature>
<sequence length="812" mass="89079">MTIIDDEEDEARKDQEKPTDDALPKKAKRKASKKGKTDEAKAQLKQEEDDDEGLALDAGLGFDDKATLPWEKKNAAKRKKEGDKHHLSTEAAQHDENADKAAAPEKHSSSGRGVGERTSTPASLASGTGWVDLHLSRPLIKALNDMGFTEATPIQRDAIPHALQGRDILGTAETGSGKTAAFLLPTLERLLQSPSVRMRKSAGSSGPVATKVLILLPTRELALQCHEMLQSLAKYTPITSVLVAGGFNQKAQAATLRHQPDMVVATPGRILDLLLNSPSTHMELLEIVILDEADRLLELGFKEECLAVLRHCSRGRQTMLFSATLSEEVSDLAALALTRPIKLRVSQPTAVARTLDQEFVKVPSESHREALLLHLCTKAYTNNVIIFFQTKKAAHRVALIFRLLKIPSAELHGNLAQTQRVESLRRFRAGEVPFLLASELASRGLDIEGVETVINFSPPLDTSRYIHRVGRTARMGAEGRAVTLYVDSEKLQIKRIAKAVSGARSKASATDDGGKLFQRSVPRESLDEWHEKVRSLGPKIAAILEEEKVERTLRLAEMERNKAENLTIYKDEIAARPAKQWYQTSREKQQTKIESKRQLKHITAQQQQQQEADDTPPSKKRKTRQQDEEAGGEEDSDADDNGSDGDEDADKYGDDDAASPRPGKAASRRAAEGEKGGGSKGGGGKKTKAEKKMEIKFKSQSKKQKENQDALRNQKMAARSAKKGLRTPRINKNDPDADHSRSHSWQRGGKDKKSKKKKRGTGPQADKASGAEGGAAASGRGVGVGGEMGGYKGKRKVLGKKAFKSKKKYKRR</sequence>
<dbReference type="InterPro" id="IPR014014">
    <property type="entry name" value="RNA_helicase_DEAD_Q_motif"/>
</dbReference>
<dbReference type="SMART" id="SM00490">
    <property type="entry name" value="HELICc"/>
    <property type="match status" value="1"/>
</dbReference>
<evidence type="ECO:0000256" key="6">
    <source>
        <dbReference type="SAM" id="MobiDB-lite"/>
    </source>
</evidence>
<proteinExistence type="predicted"/>
<evidence type="ECO:0000256" key="4">
    <source>
        <dbReference type="ARBA" id="ARBA00022840"/>
    </source>
</evidence>
<protein>
    <recommendedName>
        <fullName evidence="12">RNA helicase</fullName>
    </recommendedName>
</protein>
<dbReference type="InterPro" id="IPR050079">
    <property type="entry name" value="DEAD_box_RNA_helicase"/>
</dbReference>
<keyword evidence="4" id="KW-0067">ATP-binding</keyword>
<feature type="compositionally biased region" description="Basic and acidic residues" evidence="6">
    <location>
        <begin position="35"/>
        <end position="46"/>
    </location>
</feature>
<feature type="compositionally biased region" description="Basic and acidic residues" evidence="6">
    <location>
        <begin position="731"/>
        <end position="741"/>
    </location>
</feature>
<dbReference type="PROSITE" id="PS51195">
    <property type="entry name" value="Q_MOTIF"/>
    <property type="match status" value="1"/>
</dbReference>
<dbReference type="PANTHER" id="PTHR47959">
    <property type="entry name" value="ATP-DEPENDENT RNA HELICASE RHLE-RELATED"/>
    <property type="match status" value="1"/>
</dbReference>
<dbReference type="InterPro" id="IPR000629">
    <property type="entry name" value="RNA-helicase_DEAD-box_CS"/>
</dbReference>
<feature type="compositionally biased region" description="Basic and acidic residues" evidence="6">
    <location>
        <begin position="10"/>
        <end position="24"/>
    </location>
</feature>
<keyword evidence="2" id="KW-0378">Hydrolase</keyword>
<dbReference type="InterPro" id="IPR027417">
    <property type="entry name" value="P-loop_NTPase"/>
</dbReference>
<dbReference type="Pfam" id="PF00271">
    <property type="entry name" value="Helicase_C"/>
    <property type="match status" value="1"/>
</dbReference>
<dbReference type="AlphaFoldDB" id="A0A0G4G9X5"/>
<dbReference type="FunCoup" id="A0A0G4G9X5">
    <property type="interactions" value="252"/>
</dbReference>
<feature type="compositionally biased region" description="Basic residues" evidence="6">
    <location>
        <begin position="25"/>
        <end position="34"/>
    </location>
</feature>
<dbReference type="PhylomeDB" id="A0A0G4G9X5"/>
<gene>
    <name evidence="10" type="ORF">Vbra_17221</name>
</gene>
<dbReference type="GO" id="GO:0005524">
    <property type="term" value="F:ATP binding"/>
    <property type="evidence" value="ECO:0007669"/>
    <property type="project" value="UniProtKB-KW"/>
</dbReference>
<dbReference type="InterPro" id="IPR014001">
    <property type="entry name" value="Helicase_ATP-bd"/>
</dbReference>
<dbReference type="SUPFAM" id="SSF52540">
    <property type="entry name" value="P-loop containing nucleoside triphosphate hydrolases"/>
    <property type="match status" value="2"/>
</dbReference>
<feature type="compositionally biased region" description="Low complexity" evidence="6">
    <location>
        <begin position="767"/>
        <end position="779"/>
    </location>
</feature>
<evidence type="ECO:0000259" key="9">
    <source>
        <dbReference type="PROSITE" id="PS51195"/>
    </source>
</evidence>
<feature type="domain" description="DEAD-box RNA helicase Q" evidence="9">
    <location>
        <begin position="128"/>
        <end position="156"/>
    </location>
</feature>
<dbReference type="InterPro" id="IPR011545">
    <property type="entry name" value="DEAD/DEAH_box_helicase_dom"/>
</dbReference>
<feature type="compositionally biased region" description="Basic residues" evidence="6">
    <location>
        <begin position="792"/>
        <end position="812"/>
    </location>
</feature>
<evidence type="ECO:0000256" key="1">
    <source>
        <dbReference type="ARBA" id="ARBA00022741"/>
    </source>
</evidence>
<dbReference type="OMA" id="TNINEHA"/>
<dbReference type="PANTHER" id="PTHR47959:SF1">
    <property type="entry name" value="ATP-DEPENDENT RNA HELICASE DBPA"/>
    <property type="match status" value="1"/>
</dbReference>
<dbReference type="InterPro" id="IPR001650">
    <property type="entry name" value="Helicase_C-like"/>
</dbReference>
<dbReference type="InParanoid" id="A0A0G4G9X5"/>
<feature type="region of interest" description="Disordered" evidence="6">
    <location>
        <begin position="579"/>
        <end position="812"/>
    </location>
</feature>
<dbReference type="GO" id="GO:0003724">
    <property type="term" value="F:RNA helicase activity"/>
    <property type="evidence" value="ECO:0007669"/>
    <property type="project" value="InterPro"/>
</dbReference>
<feature type="compositionally biased region" description="Basic and acidic residues" evidence="6">
    <location>
        <begin position="690"/>
        <end position="709"/>
    </location>
</feature>
<dbReference type="PROSITE" id="PS51192">
    <property type="entry name" value="HELICASE_ATP_BIND_1"/>
    <property type="match status" value="1"/>
</dbReference>
<evidence type="ECO:0000313" key="10">
    <source>
        <dbReference type="EMBL" id="CEM25330.1"/>
    </source>
</evidence>
<dbReference type="PROSITE" id="PS00039">
    <property type="entry name" value="DEAD_ATP_HELICASE"/>
    <property type="match status" value="1"/>
</dbReference>
<dbReference type="GO" id="GO:0005829">
    <property type="term" value="C:cytosol"/>
    <property type="evidence" value="ECO:0007669"/>
    <property type="project" value="TreeGrafter"/>
</dbReference>
<name>A0A0G4G9X5_VITBC</name>
<keyword evidence="3" id="KW-0347">Helicase</keyword>
<evidence type="ECO:0000259" key="7">
    <source>
        <dbReference type="PROSITE" id="PS51192"/>
    </source>
</evidence>
<feature type="compositionally biased region" description="Gly residues" evidence="6">
    <location>
        <begin position="780"/>
        <end position="791"/>
    </location>
</feature>
<feature type="compositionally biased region" description="Basic and acidic residues" evidence="6">
    <location>
        <begin position="62"/>
        <end position="108"/>
    </location>
</feature>
<dbReference type="Pfam" id="PF00270">
    <property type="entry name" value="DEAD"/>
    <property type="match status" value="1"/>
</dbReference>
<evidence type="ECO:0000256" key="3">
    <source>
        <dbReference type="ARBA" id="ARBA00022806"/>
    </source>
</evidence>
<dbReference type="Gene3D" id="3.40.50.300">
    <property type="entry name" value="P-loop containing nucleotide triphosphate hydrolases"/>
    <property type="match status" value="2"/>
</dbReference>
<evidence type="ECO:0000256" key="5">
    <source>
        <dbReference type="PROSITE-ProRule" id="PRU00552"/>
    </source>
</evidence>
<dbReference type="SMART" id="SM00487">
    <property type="entry name" value="DEXDc"/>
    <property type="match status" value="1"/>
</dbReference>
<feature type="domain" description="Helicase ATP-binding" evidence="7">
    <location>
        <begin position="159"/>
        <end position="343"/>
    </location>
</feature>
<dbReference type="GO" id="GO:0016787">
    <property type="term" value="F:hydrolase activity"/>
    <property type="evidence" value="ECO:0007669"/>
    <property type="project" value="UniProtKB-KW"/>
</dbReference>
<dbReference type="CDD" id="cd18787">
    <property type="entry name" value="SF2_C_DEAD"/>
    <property type="match status" value="1"/>
</dbReference>
<evidence type="ECO:0000259" key="8">
    <source>
        <dbReference type="PROSITE" id="PS51194"/>
    </source>
</evidence>
<feature type="short sequence motif" description="Q motif" evidence="5">
    <location>
        <begin position="128"/>
        <end position="156"/>
    </location>
</feature>
<dbReference type="OrthoDB" id="10259843at2759"/>
<feature type="compositionally biased region" description="Basic and acidic residues" evidence="6">
    <location>
        <begin position="585"/>
        <end position="597"/>
    </location>
</feature>
<dbReference type="EMBL" id="CDMY01000597">
    <property type="protein sequence ID" value="CEM25330.1"/>
    <property type="molecule type" value="Genomic_DNA"/>
</dbReference>
<dbReference type="CDD" id="cd17947">
    <property type="entry name" value="DEADc_DDX27"/>
    <property type="match status" value="1"/>
</dbReference>
<reference evidence="10 11" key="1">
    <citation type="submission" date="2014-11" db="EMBL/GenBank/DDBJ databases">
        <authorList>
            <person name="Zhu J."/>
            <person name="Qi W."/>
            <person name="Song R."/>
        </authorList>
    </citation>
    <scope>NUCLEOTIDE SEQUENCE [LARGE SCALE GENOMIC DNA]</scope>
</reference>
<evidence type="ECO:0000313" key="11">
    <source>
        <dbReference type="Proteomes" id="UP000041254"/>
    </source>
</evidence>
<dbReference type="STRING" id="1169540.A0A0G4G9X5"/>
<accession>A0A0G4G9X5</accession>
<dbReference type="Proteomes" id="UP000041254">
    <property type="component" value="Unassembled WGS sequence"/>
</dbReference>
<feature type="compositionally biased region" description="Polar residues" evidence="6">
    <location>
        <begin position="117"/>
        <end position="126"/>
    </location>
</feature>
<keyword evidence="11" id="KW-1185">Reference proteome</keyword>
<feature type="region of interest" description="Disordered" evidence="6">
    <location>
        <begin position="1"/>
        <end position="126"/>
    </location>
</feature>
<feature type="compositionally biased region" description="Basic residues" evidence="6">
    <location>
        <begin position="750"/>
        <end position="760"/>
    </location>
</feature>
<keyword evidence="1" id="KW-0547">Nucleotide-binding</keyword>
<dbReference type="VEuPathDB" id="CryptoDB:Vbra_17221"/>
<evidence type="ECO:0008006" key="12">
    <source>
        <dbReference type="Google" id="ProtNLM"/>
    </source>
</evidence>
<evidence type="ECO:0000256" key="2">
    <source>
        <dbReference type="ARBA" id="ARBA00022801"/>
    </source>
</evidence>
<dbReference type="GO" id="GO:0003676">
    <property type="term" value="F:nucleic acid binding"/>
    <property type="evidence" value="ECO:0007669"/>
    <property type="project" value="InterPro"/>
</dbReference>
<feature type="compositionally biased region" description="Acidic residues" evidence="6">
    <location>
        <begin position="628"/>
        <end position="657"/>
    </location>
</feature>